<feature type="domain" description="DUF1736" evidence="6">
    <location>
        <begin position="313"/>
        <end position="385"/>
    </location>
</feature>
<evidence type="ECO:0000313" key="8">
    <source>
        <dbReference type="Proteomes" id="UP000693970"/>
    </source>
</evidence>
<dbReference type="InterPro" id="IPR052346">
    <property type="entry name" value="O-mannosyl-transferase_TMTC"/>
</dbReference>
<dbReference type="Pfam" id="PF08409">
    <property type="entry name" value="TMTC_DUF1736"/>
    <property type="match status" value="1"/>
</dbReference>
<dbReference type="Proteomes" id="UP000693970">
    <property type="component" value="Unassembled WGS sequence"/>
</dbReference>
<dbReference type="PANTHER" id="PTHR44227:SF3">
    <property type="entry name" value="PROTEIN O-MANNOSYL-TRANSFERASE TMTC4"/>
    <property type="match status" value="1"/>
</dbReference>
<feature type="chain" id="PRO_5039903298" evidence="5">
    <location>
        <begin position="28"/>
        <end position="692"/>
    </location>
</feature>
<reference evidence="7" key="2">
    <citation type="submission" date="2021-04" db="EMBL/GenBank/DDBJ databases">
        <authorList>
            <person name="Podell S."/>
        </authorList>
    </citation>
    <scope>NUCLEOTIDE SEQUENCE</scope>
    <source>
        <strain evidence="7">Hildebrandi</strain>
    </source>
</reference>
<dbReference type="GO" id="GO:0030968">
    <property type="term" value="P:endoplasmic reticulum unfolded protein response"/>
    <property type="evidence" value="ECO:0007669"/>
    <property type="project" value="TreeGrafter"/>
</dbReference>
<dbReference type="GO" id="GO:0005783">
    <property type="term" value="C:endoplasmic reticulum"/>
    <property type="evidence" value="ECO:0007669"/>
    <property type="project" value="TreeGrafter"/>
</dbReference>
<evidence type="ECO:0000256" key="1">
    <source>
        <dbReference type="ARBA" id="ARBA00022737"/>
    </source>
</evidence>
<name>A0A9K3LGV6_9STRA</name>
<keyword evidence="5" id="KW-0732">Signal</keyword>
<evidence type="ECO:0000256" key="4">
    <source>
        <dbReference type="SAM" id="Phobius"/>
    </source>
</evidence>
<evidence type="ECO:0000313" key="7">
    <source>
        <dbReference type="EMBL" id="KAG7361620.1"/>
    </source>
</evidence>
<reference evidence="7" key="1">
    <citation type="journal article" date="2021" name="Sci. Rep.">
        <title>Diploid genomic architecture of Nitzschia inconspicua, an elite biomass production diatom.</title>
        <authorList>
            <person name="Oliver A."/>
            <person name="Podell S."/>
            <person name="Pinowska A."/>
            <person name="Traller J.C."/>
            <person name="Smith S.R."/>
            <person name="McClure R."/>
            <person name="Beliaev A."/>
            <person name="Bohutskyi P."/>
            <person name="Hill E.A."/>
            <person name="Rabines A."/>
            <person name="Zheng H."/>
            <person name="Allen L.Z."/>
            <person name="Kuo A."/>
            <person name="Grigoriev I.V."/>
            <person name="Allen A.E."/>
            <person name="Hazlebeck D."/>
            <person name="Allen E.E."/>
        </authorList>
    </citation>
    <scope>NUCLEOTIDE SEQUENCE</scope>
    <source>
        <strain evidence="7">Hildebrandi</strain>
    </source>
</reference>
<dbReference type="GO" id="GO:0000030">
    <property type="term" value="F:mannosyltransferase activity"/>
    <property type="evidence" value="ECO:0007669"/>
    <property type="project" value="TreeGrafter"/>
</dbReference>
<gene>
    <name evidence="7" type="ORF">IV203_036721</name>
</gene>
<evidence type="ECO:0000256" key="5">
    <source>
        <dbReference type="SAM" id="SignalP"/>
    </source>
</evidence>
<organism evidence="7 8">
    <name type="scientific">Nitzschia inconspicua</name>
    <dbReference type="NCBI Taxonomy" id="303405"/>
    <lineage>
        <taxon>Eukaryota</taxon>
        <taxon>Sar</taxon>
        <taxon>Stramenopiles</taxon>
        <taxon>Ochrophyta</taxon>
        <taxon>Bacillariophyta</taxon>
        <taxon>Bacillariophyceae</taxon>
        <taxon>Bacillariophycidae</taxon>
        <taxon>Bacillariales</taxon>
        <taxon>Bacillariaceae</taxon>
        <taxon>Nitzschia</taxon>
    </lineage>
</organism>
<protein>
    <submittedName>
        <fullName evidence="7">DUF1736 domain containing protein</fullName>
    </submittedName>
</protein>
<keyword evidence="8" id="KW-1185">Reference proteome</keyword>
<feature type="signal peptide" evidence="5">
    <location>
        <begin position="1"/>
        <end position="27"/>
    </location>
</feature>
<comment type="caution">
    <text evidence="7">The sequence shown here is derived from an EMBL/GenBank/DDBJ whole genome shotgun (WGS) entry which is preliminary data.</text>
</comment>
<evidence type="ECO:0000256" key="3">
    <source>
        <dbReference type="ARBA" id="ARBA00023136"/>
    </source>
</evidence>
<feature type="transmembrane region" description="Helical" evidence="4">
    <location>
        <begin position="476"/>
        <end position="492"/>
    </location>
</feature>
<dbReference type="OrthoDB" id="66906at2759"/>
<dbReference type="PANTHER" id="PTHR44227">
    <property type="match status" value="1"/>
</dbReference>
<sequence length="692" mass="79024">MSSWSFWKAPSFWTALIAILAYWDARALTGDFVYDDAGSVVKNVVVNGSVDWKEAFQRDFWGVEMTTAQSHKSFRPITTLTLKANYLLAQWYQQKQQSRDNHNNSSSTSNKGHPPTVSFHVVNVILHGLVTGLVTRATPYILPNNVVSQLIVGLLFGLHPVHAEVVSNITSRGELLMSIFFLVAFLSFANTRQATEESLHLHPLSSQRQRWWQRLLGIYTIPWICMTLSLFSKEQGATTLISLVLWDFLKYHGNVWNLLQKLIQKKKHDSTTTTTTSQHQQDAVTARQFILRTTILAIQTLLVVTLRYILNGETSPDFIEAQNPAGFAKDRLTRAFSVCWVYCLYIRDALWPYYLCPDWSGVSIDLIRSIKDPRAMAVVALWYMAAQSFWTMVVGGNFSSSSSTSAAFVSTKSDAAVDAGQKKKKKKNELTVSPDWWWNDATLRQVNMSIWAFAFSPFLLSSNILVVVGLMKADRVIYLPLFGFCLLEATLLEKFRAGALTMRTSIENRKELLFWAAHFFLMFQLFVFCGRTHERNVAWSESLRLWEAAYAINPRSHHTMYNYGYELSLKQRYTEAEIVLRPIGDPRVESPSNTFVYAMVLFNLQRCNRALQLLDDAFEVIKEKRKEGGPRNTDSHLNRTESNLLVAKAHCTDDLQERGRVLYQAVEIDPTNEYAIGLATEFMKKLEQMNLL</sequence>
<dbReference type="EMBL" id="JAGRRH010000013">
    <property type="protein sequence ID" value="KAG7361620.1"/>
    <property type="molecule type" value="Genomic_DNA"/>
</dbReference>
<keyword evidence="3 4" id="KW-0472">Membrane</keyword>
<dbReference type="InterPro" id="IPR013618">
    <property type="entry name" value="TMTC_DUF1736"/>
</dbReference>
<keyword evidence="4" id="KW-0812">Transmembrane</keyword>
<feature type="transmembrane region" description="Helical" evidence="4">
    <location>
        <begin position="448"/>
        <end position="469"/>
    </location>
</feature>
<dbReference type="GO" id="GO:0035269">
    <property type="term" value="P:protein O-linked glycosylation via mannose"/>
    <property type="evidence" value="ECO:0007669"/>
    <property type="project" value="TreeGrafter"/>
</dbReference>
<keyword evidence="1" id="KW-0677">Repeat</keyword>
<proteinExistence type="predicted"/>
<feature type="transmembrane region" description="Helical" evidence="4">
    <location>
        <begin position="512"/>
        <end position="530"/>
    </location>
</feature>
<accession>A0A9K3LGV6</accession>
<evidence type="ECO:0000256" key="2">
    <source>
        <dbReference type="ARBA" id="ARBA00022803"/>
    </source>
</evidence>
<dbReference type="AlphaFoldDB" id="A0A9K3LGV6"/>
<keyword evidence="2" id="KW-0802">TPR repeat</keyword>
<evidence type="ECO:0000259" key="6">
    <source>
        <dbReference type="Pfam" id="PF08409"/>
    </source>
</evidence>
<keyword evidence="4" id="KW-1133">Transmembrane helix</keyword>